<evidence type="ECO:0000256" key="5">
    <source>
        <dbReference type="ARBA" id="ARBA00022989"/>
    </source>
</evidence>
<proteinExistence type="inferred from homology"/>
<feature type="transmembrane region" description="Helical" evidence="9">
    <location>
        <begin position="382"/>
        <end position="403"/>
    </location>
</feature>
<evidence type="ECO:0000313" key="10">
    <source>
        <dbReference type="EMBL" id="TDL24490.1"/>
    </source>
</evidence>
<keyword evidence="3 7" id="KW-0813">Transport</keyword>
<feature type="transmembrane region" description="Helical" evidence="9">
    <location>
        <begin position="113"/>
        <end position="134"/>
    </location>
</feature>
<name>A0A4Y7QCC7_9AGAM</name>
<sequence>MDIQPARDGVKETNQQRGPWADNALEKPPPTCAIESELDPANHTTVKSKGLYALLSLLEIETHGIEPITDERRTDPRLYEFFFVWFSTNINVLAFSTGSVGPAFFGLGLRDSILVILVVDSMSLIIPAYFSVFGPKLGTRSMVQSRFSWGYYGSLIPSILNVISMECYLILNSIIGGQTLASVSEQVSWSAGIIIISLISFLVAFCGYRVVHWYERVAWIPNVVAFLVMLGVNGQYIVHKQGSTTPTVAAILSFASTTAATDTGWCTIVADYGVYHKSDTSSMRIFIFSYLGFFLSSFAAHALGAAFAASSPYVAAWDTGFQHGNDIGGLLGAVLSPAGNFGKMLVILVALTIPSTSAPTMYSFGTSFMNISPGLAKVPRSVYAVVSTAILIPLAIVGARHFYSTFVDLANIIGYWTGSFAGIIAVEHFVYRKNSFSKYNITDWATARHLPMGAAAVLAFAGSIGIMVPCMSQVWYVGPIARAGTGDIGIFVGLLSSGLLYLVFRPMELMVRRDVSAGERDRLGHINP</sequence>
<evidence type="ECO:0000256" key="2">
    <source>
        <dbReference type="ARBA" id="ARBA00008974"/>
    </source>
</evidence>
<dbReference type="Pfam" id="PF02133">
    <property type="entry name" value="Transp_cyt_pur"/>
    <property type="match status" value="1"/>
</dbReference>
<feature type="transmembrane region" description="Helical" evidence="9">
    <location>
        <begin position="488"/>
        <end position="504"/>
    </location>
</feature>
<dbReference type="VEuPathDB" id="FungiDB:BD410DRAFT_766942"/>
<organism evidence="10 11">
    <name type="scientific">Rickenella mellea</name>
    <dbReference type="NCBI Taxonomy" id="50990"/>
    <lineage>
        <taxon>Eukaryota</taxon>
        <taxon>Fungi</taxon>
        <taxon>Dikarya</taxon>
        <taxon>Basidiomycota</taxon>
        <taxon>Agaricomycotina</taxon>
        <taxon>Agaricomycetes</taxon>
        <taxon>Hymenochaetales</taxon>
        <taxon>Rickenellaceae</taxon>
        <taxon>Rickenella</taxon>
    </lineage>
</organism>
<feature type="transmembrane region" description="Helical" evidence="9">
    <location>
        <begin position="409"/>
        <end position="431"/>
    </location>
</feature>
<evidence type="ECO:0000256" key="6">
    <source>
        <dbReference type="ARBA" id="ARBA00023136"/>
    </source>
</evidence>
<keyword evidence="5 9" id="KW-1133">Transmembrane helix</keyword>
<evidence type="ECO:0000256" key="1">
    <source>
        <dbReference type="ARBA" id="ARBA00004141"/>
    </source>
</evidence>
<evidence type="ECO:0000256" key="7">
    <source>
        <dbReference type="PIRNR" id="PIRNR002744"/>
    </source>
</evidence>
<feature type="transmembrane region" description="Helical" evidence="9">
    <location>
        <begin position="82"/>
        <end position="107"/>
    </location>
</feature>
<comment type="similarity">
    <text evidence="2 7">Belongs to the purine-cytosine permease (2.A.39) family.</text>
</comment>
<dbReference type="Gene3D" id="1.10.4160.10">
    <property type="entry name" value="Hydantoin permease"/>
    <property type="match status" value="1"/>
</dbReference>
<feature type="transmembrane region" description="Helical" evidence="9">
    <location>
        <begin position="218"/>
        <end position="238"/>
    </location>
</feature>
<feature type="transmembrane region" description="Helical" evidence="9">
    <location>
        <begin position="344"/>
        <end position="362"/>
    </location>
</feature>
<keyword evidence="4 9" id="KW-0812">Transmembrane</keyword>
<dbReference type="PIRSF" id="PIRSF002744">
    <property type="entry name" value="Pur-cyt_permease"/>
    <property type="match status" value="1"/>
</dbReference>
<dbReference type="GO" id="GO:0005886">
    <property type="term" value="C:plasma membrane"/>
    <property type="evidence" value="ECO:0007669"/>
    <property type="project" value="TreeGrafter"/>
</dbReference>
<feature type="transmembrane region" description="Helical" evidence="9">
    <location>
        <begin position="452"/>
        <end position="476"/>
    </location>
</feature>
<feature type="region of interest" description="Disordered" evidence="8">
    <location>
        <begin position="1"/>
        <end position="26"/>
    </location>
</feature>
<protein>
    <submittedName>
        <fullName evidence="10">Cytosine-purine permease</fullName>
    </submittedName>
</protein>
<evidence type="ECO:0000256" key="8">
    <source>
        <dbReference type="SAM" id="MobiDB-lite"/>
    </source>
</evidence>
<accession>A0A4Y7QCC7</accession>
<feature type="transmembrane region" description="Helical" evidence="9">
    <location>
        <begin position="155"/>
        <end position="175"/>
    </location>
</feature>
<keyword evidence="6 7" id="KW-0472">Membrane</keyword>
<reference evidence="10 11" key="1">
    <citation type="submission" date="2018-06" db="EMBL/GenBank/DDBJ databases">
        <title>A transcriptomic atlas of mushroom development highlights an independent origin of complex multicellularity.</title>
        <authorList>
            <consortium name="DOE Joint Genome Institute"/>
            <person name="Krizsan K."/>
            <person name="Almasi E."/>
            <person name="Merenyi Z."/>
            <person name="Sahu N."/>
            <person name="Viragh M."/>
            <person name="Koszo T."/>
            <person name="Mondo S."/>
            <person name="Kiss B."/>
            <person name="Balint B."/>
            <person name="Kues U."/>
            <person name="Barry K."/>
            <person name="Hegedus J.C."/>
            <person name="Henrissat B."/>
            <person name="Johnson J."/>
            <person name="Lipzen A."/>
            <person name="Ohm R."/>
            <person name="Nagy I."/>
            <person name="Pangilinan J."/>
            <person name="Yan J."/>
            <person name="Xiong Y."/>
            <person name="Grigoriev I.V."/>
            <person name="Hibbett D.S."/>
            <person name="Nagy L.G."/>
        </authorList>
    </citation>
    <scope>NUCLEOTIDE SEQUENCE [LARGE SCALE GENOMIC DNA]</scope>
    <source>
        <strain evidence="10 11">SZMC22713</strain>
    </source>
</reference>
<gene>
    <name evidence="10" type="ORF">BD410DRAFT_766942</name>
</gene>
<dbReference type="Proteomes" id="UP000294933">
    <property type="component" value="Unassembled WGS sequence"/>
</dbReference>
<dbReference type="InterPro" id="IPR001248">
    <property type="entry name" value="Pur-cyt_permease"/>
</dbReference>
<evidence type="ECO:0000313" key="11">
    <source>
        <dbReference type="Proteomes" id="UP000294933"/>
    </source>
</evidence>
<evidence type="ECO:0000256" key="9">
    <source>
        <dbReference type="SAM" id="Phobius"/>
    </source>
</evidence>
<feature type="transmembrane region" description="Helical" evidence="9">
    <location>
        <begin position="250"/>
        <end position="275"/>
    </location>
</feature>
<feature type="transmembrane region" description="Helical" evidence="9">
    <location>
        <begin position="187"/>
        <end position="211"/>
    </location>
</feature>
<keyword evidence="11" id="KW-1185">Reference proteome</keyword>
<dbReference type="STRING" id="50990.A0A4Y7QCC7"/>
<dbReference type="GO" id="GO:0022857">
    <property type="term" value="F:transmembrane transporter activity"/>
    <property type="evidence" value="ECO:0007669"/>
    <property type="project" value="InterPro"/>
</dbReference>
<dbReference type="PANTHER" id="PTHR31806:SF5">
    <property type="entry name" value="PURINE-CYTOSINE PERMEASE FCY21"/>
    <property type="match status" value="1"/>
</dbReference>
<dbReference type="EMBL" id="ML170166">
    <property type="protein sequence ID" value="TDL24490.1"/>
    <property type="molecule type" value="Genomic_DNA"/>
</dbReference>
<comment type="subcellular location">
    <subcellularLocation>
        <location evidence="1">Membrane</location>
        <topology evidence="1">Multi-pass membrane protein</topology>
    </subcellularLocation>
</comment>
<dbReference type="PANTHER" id="PTHR31806">
    <property type="entry name" value="PURINE-CYTOSINE PERMEASE FCY2-RELATED"/>
    <property type="match status" value="1"/>
</dbReference>
<dbReference type="InterPro" id="IPR026030">
    <property type="entry name" value="Pur-cyt_permease_Fcy2/21/22"/>
</dbReference>
<evidence type="ECO:0000256" key="4">
    <source>
        <dbReference type="ARBA" id="ARBA00022692"/>
    </source>
</evidence>
<evidence type="ECO:0000256" key="3">
    <source>
        <dbReference type="ARBA" id="ARBA00022448"/>
    </source>
</evidence>
<dbReference type="AlphaFoldDB" id="A0A4Y7QCC7"/>
<feature type="transmembrane region" description="Helical" evidence="9">
    <location>
        <begin position="287"/>
        <end position="309"/>
    </location>
</feature>
<dbReference type="OrthoDB" id="2116389at2759"/>